<dbReference type="EMBL" id="SOML01000004">
    <property type="protein sequence ID" value="TFD96786.1"/>
    <property type="molecule type" value="Genomic_DNA"/>
</dbReference>
<dbReference type="STRING" id="1121485.GCA_000426485_02127"/>
<name>A0A4Y8L8G7_9BACT</name>
<evidence type="ECO:0000259" key="1">
    <source>
        <dbReference type="PROSITE" id="PS50042"/>
    </source>
</evidence>
<dbReference type="InterPro" id="IPR000595">
    <property type="entry name" value="cNMP-bd_dom"/>
</dbReference>
<reference evidence="2 3" key="1">
    <citation type="submission" date="2019-03" db="EMBL/GenBank/DDBJ databases">
        <title>San Antonio Military Medical Center submission to MRSN (WRAIR), pending publication.</title>
        <authorList>
            <person name="Blyth D.M."/>
            <person name="Mccarthy S.L."/>
            <person name="Schall S.E."/>
            <person name="Stam J.A."/>
            <person name="Ong A.C."/>
            <person name="Mcgann P.T."/>
        </authorList>
    </citation>
    <scope>NUCLEOTIDE SEQUENCE [LARGE SCALE GENOMIC DNA]</scope>
    <source>
        <strain evidence="2 3">MRSN571793</strain>
    </source>
</reference>
<sequence>MDLKTIISSVYEISEEAMTAFVAKIDSVEFPKGHILSRAGSRDSYLYFIKQGVVRAYTEYDAKEITFWFGIEGDVVCSMKNFVERKPSYESIDLLEDCIFYRIHISDMENLFRKNIEIANWGRSFLGKEIMKVENRLIEYQFANASERYEALMKNKPKLLQRVPLGIIASYLGITQVSLSRIRGK</sequence>
<dbReference type="RefSeq" id="WP_026626066.1">
    <property type="nucleotide sequence ID" value="NZ_JAWZLG010000022.1"/>
</dbReference>
<dbReference type="InterPro" id="IPR014710">
    <property type="entry name" value="RmlC-like_jellyroll"/>
</dbReference>
<dbReference type="Proteomes" id="UP000297861">
    <property type="component" value="Unassembled WGS sequence"/>
</dbReference>
<evidence type="ECO:0000313" key="3">
    <source>
        <dbReference type="Proteomes" id="UP000297861"/>
    </source>
</evidence>
<feature type="domain" description="Cyclic nucleotide-binding" evidence="1">
    <location>
        <begin position="9"/>
        <end position="118"/>
    </location>
</feature>
<organism evidence="2 3">
    <name type="scientific">Dysgonomonas capnocytophagoides</name>
    <dbReference type="NCBI Taxonomy" id="45254"/>
    <lineage>
        <taxon>Bacteria</taxon>
        <taxon>Pseudomonadati</taxon>
        <taxon>Bacteroidota</taxon>
        <taxon>Bacteroidia</taxon>
        <taxon>Bacteroidales</taxon>
        <taxon>Dysgonomonadaceae</taxon>
        <taxon>Dysgonomonas</taxon>
    </lineage>
</organism>
<dbReference type="AlphaFoldDB" id="A0A4Y8L8G7"/>
<dbReference type="CDD" id="cd00038">
    <property type="entry name" value="CAP_ED"/>
    <property type="match status" value="1"/>
</dbReference>
<dbReference type="InterPro" id="IPR018490">
    <property type="entry name" value="cNMP-bd_dom_sf"/>
</dbReference>
<dbReference type="Pfam" id="PF00027">
    <property type="entry name" value="cNMP_binding"/>
    <property type="match status" value="1"/>
</dbReference>
<gene>
    <name evidence="2" type="ORF">E2605_08175</name>
</gene>
<evidence type="ECO:0000313" key="2">
    <source>
        <dbReference type="EMBL" id="TFD96786.1"/>
    </source>
</evidence>
<keyword evidence="3" id="KW-1185">Reference proteome</keyword>
<comment type="caution">
    <text evidence="2">The sequence shown here is derived from an EMBL/GenBank/DDBJ whole genome shotgun (WGS) entry which is preliminary data.</text>
</comment>
<proteinExistence type="predicted"/>
<accession>A0A4Y8L8G7</accession>
<dbReference type="OrthoDB" id="680421at2"/>
<dbReference type="PROSITE" id="PS50042">
    <property type="entry name" value="CNMP_BINDING_3"/>
    <property type="match status" value="1"/>
</dbReference>
<protein>
    <submittedName>
        <fullName evidence="2">Crp/Fnr family transcriptional regulator</fullName>
    </submittedName>
</protein>
<dbReference type="SUPFAM" id="SSF51206">
    <property type="entry name" value="cAMP-binding domain-like"/>
    <property type="match status" value="1"/>
</dbReference>
<dbReference type="Gene3D" id="2.60.120.10">
    <property type="entry name" value="Jelly Rolls"/>
    <property type="match status" value="1"/>
</dbReference>